<dbReference type="Pfam" id="PF02518">
    <property type="entry name" value="HATPase_c"/>
    <property type="match status" value="1"/>
</dbReference>
<accession>A0A1G8IIZ2</accession>
<evidence type="ECO:0000256" key="5">
    <source>
        <dbReference type="ARBA" id="ARBA00022692"/>
    </source>
</evidence>
<dbReference type="CDD" id="cd00082">
    <property type="entry name" value="HisKA"/>
    <property type="match status" value="1"/>
</dbReference>
<proteinExistence type="predicted"/>
<dbReference type="Gene3D" id="1.10.287.130">
    <property type="match status" value="1"/>
</dbReference>
<keyword evidence="8" id="KW-0472">Membrane</keyword>
<keyword evidence="5 8" id="KW-0812">Transmembrane</keyword>
<reference evidence="11" key="1">
    <citation type="submission" date="2016-10" db="EMBL/GenBank/DDBJ databases">
        <authorList>
            <person name="Varghese N."/>
            <person name="Submissions S."/>
        </authorList>
    </citation>
    <scope>NUCLEOTIDE SEQUENCE [LARGE SCALE GENOMIC DNA]</scope>
    <source>
        <strain evidence="11">CCM 7469</strain>
    </source>
</reference>
<dbReference type="InterPro" id="IPR005467">
    <property type="entry name" value="His_kinase_dom"/>
</dbReference>
<dbReference type="InterPro" id="IPR003661">
    <property type="entry name" value="HisK_dim/P_dom"/>
</dbReference>
<evidence type="ECO:0000256" key="6">
    <source>
        <dbReference type="ARBA" id="ARBA00022777"/>
    </source>
</evidence>
<dbReference type="Pfam" id="PF00512">
    <property type="entry name" value="HisKA"/>
    <property type="match status" value="1"/>
</dbReference>
<evidence type="ECO:0000256" key="7">
    <source>
        <dbReference type="ARBA" id="ARBA00022989"/>
    </source>
</evidence>
<keyword evidence="6 10" id="KW-0418">Kinase</keyword>
<dbReference type="STRING" id="428992.SAMN05216272_106287"/>
<dbReference type="SUPFAM" id="SSF55874">
    <property type="entry name" value="ATPase domain of HSP90 chaperone/DNA topoisomerase II/histidine kinase"/>
    <property type="match status" value="1"/>
</dbReference>
<dbReference type="InterPro" id="IPR003594">
    <property type="entry name" value="HATPase_dom"/>
</dbReference>
<evidence type="ECO:0000256" key="4">
    <source>
        <dbReference type="ARBA" id="ARBA00022679"/>
    </source>
</evidence>
<keyword evidence="7 8" id="KW-1133">Transmembrane helix</keyword>
<dbReference type="SMART" id="SM00388">
    <property type="entry name" value="HisKA"/>
    <property type="match status" value="1"/>
</dbReference>
<name>A0A1G8IIZ2_9PSED</name>
<dbReference type="Gene3D" id="3.30.565.10">
    <property type="entry name" value="Histidine kinase-like ATPase, C-terminal domain"/>
    <property type="match status" value="1"/>
</dbReference>
<evidence type="ECO:0000256" key="1">
    <source>
        <dbReference type="ARBA" id="ARBA00000085"/>
    </source>
</evidence>
<dbReference type="PANTHER" id="PTHR45436:SF5">
    <property type="entry name" value="SENSOR HISTIDINE KINASE TRCS"/>
    <property type="match status" value="1"/>
</dbReference>
<dbReference type="PANTHER" id="PTHR45436">
    <property type="entry name" value="SENSOR HISTIDINE KINASE YKOH"/>
    <property type="match status" value="1"/>
</dbReference>
<dbReference type="SUPFAM" id="SSF47384">
    <property type="entry name" value="Homodimeric domain of signal transducing histidine kinase"/>
    <property type="match status" value="1"/>
</dbReference>
<evidence type="ECO:0000256" key="2">
    <source>
        <dbReference type="ARBA" id="ARBA00012438"/>
    </source>
</evidence>
<dbReference type="SMART" id="SM00387">
    <property type="entry name" value="HATPase_c"/>
    <property type="match status" value="1"/>
</dbReference>
<evidence type="ECO:0000256" key="3">
    <source>
        <dbReference type="ARBA" id="ARBA00022553"/>
    </source>
</evidence>
<dbReference type="GO" id="GO:0005886">
    <property type="term" value="C:plasma membrane"/>
    <property type="evidence" value="ECO:0007669"/>
    <property type="project" value="TreeGrafter"/>
</dbReference>
<comment type="catalytic activity">
    <reaction evidence="1">
        <text>ATP + protein L-histidine = ADP + protein N-phospho-L-histidine.</text>
        <dbReference type="EC" id="2.7.13.3"/>
    </reaction>
</comment>
<evidence type="ECO:0000256" key="8">
    <source>
        <dbReference type="SAM" id="Phobius"/>
    </source>
</evidence>
<sequence>MLFLMQALVLGGGFFWLSRWIEAARLDELQHRLDTQSDVIESLIVVDAGQLAYQRSGEFAEELDHDQSLYFAVYTADGRLLFESEGPSPKVRSALQRKMVGTSLSGEQAELIRAERRNWLVQNGRIERQLGGSLVPVEVRVAVDAQPVLDAVASFKRVVALVGVAVLLLTSLGSFLVVSLSTRNLRLFALHLRTLKPPAFLGRVDFAPRSFEEKLLFDSYAQMAAEVRKALESQRLFIANASHELKTPIAAVTSALEVILARPRELHDYVSTCEDVLAEMQTLKRLSLALLDLARLDGKAQSGGASDIVRAAEDALARWQRQAGSRGIALRADIAVQSPCLVPGQAEQWEVILGNLLDNAIKYSPRGAEVWLRVTALDAGIQVTVDDHGLGMSAEELGRLGQAFYRADPSRSAANSFGLGFAHARLMAEQTGASIQVQSRPGEGTRVTVQTRRA</sequence>
<protein>
    <recommendedName>
        <fullName evidence="2">histidine kinase</fullName>
        <ecNumber evidence="2">2.7.13.3</ecNumber>
    </recommendedName>
</protein>
<evidence type="ECO:0000259" key="9">
    <source>
        <dbReference type="PROSITE" id="PS50109"/>
    </source>
</evidence>
<evidence type="ECO:0000313" key="10">
    <source>
        <dbReference type="EMBL" id="SDI18875.1"/>
    </source>
</evidence>
<dbReference type="EMBL" id="FNDS01000006">
    <property type="protein sequence ID" value="SDI18875.1"/>
    <property type="molecule type" value="Genomic_DNA"/>
</dbReference>
<feature type="domain" description="Histidine kinase" evidence="9">
    <location>
        <begin position="240"/>
        <end position="454"/>
    </location>
</feature>
<dbReference type="InterPro" id="IPR036890">
    <property type="entry name" value="HATPase_C_sf"/>
</dbReference>
<dbReference type="AlphaFoldDB" id="A0A1G8IIZ2"/>
<keyword evidence="4" id="KW-0808">Transferase</keyword>
<gene>
    <name evidence="10" type="ORF">SAMN05216272_106287</name>
</gene>
<keyword evidence="11" id="KW-1185">Reference proteome</keyword>
<dbReference type="InterPro" id="IPR036097">
    <property type="entry name" value="HisK_dim/P_sf"/>
</dbReference>
<dbReference type="PROSITE" id="PS50109">
    <property type="entry name" value="HIS_KIN"/>
    <property type="match status" value="1"/>
</dbReference>
<feature type="transmembrane region" description="Helical" evidence="8">
    <location>
        <begin position="158"/>
        <end position="178"/>
    </location>
</feature>
<dbReference type="InterPro" id="IPR050428">
    <property type="entry name" value="TCS_sensor_his_kinase"/>
</dbReference>
<dbReference type="EC" id="2.7.13.3" evidence="2"/>
<dbReference type="Proteomes" id="UP000199636">
    <property type="component" value="Unassembled WGS sequence"/>
</dbReference>
<organism evidence="10 11">
    <name type="scientific">Pseudomonas panipatensis</name>
    <dbReference type="NCBI Taxonomy" id="428992"/>
    <lineage>
        <taxon>Bacteria</taxon>
        <taxon>Pseudomonadati</taxon>
        <taxon>Pseudomonadota</taxon>
        <taxon>Gammaproteobacteria</taxon>
        <taxon>Pseudomonadales</taxon>
        <taxon>Pseudomonadaceae</taxon>
        <taxon>Pseudomonas</taxon>
    </lineage>
</organism>
<keyword evidence="3" id="KW-0597">Phosphoprotein</keyword>
<evidence type="ECO:0000313" key="11">
    <source>
        <dbReference type="Proteomes" id="UP000199636"/>
    </source>
</evidence>
<dbReference type="GO" id="GO:0000155">
    <property type="term" value="F:phosphorelay sensor kinase activity"/>
    <property type="evidence" value="ECO:0007669"/>
    <property type="project" value="InterPro"/>
</dbReference>